<name>A0A2H0XCC4_UNCKA</name>
<reference evidence="2" key="1">
    <citation type="submission" date="2017-09" db="EMBL/GenBank/DDBJ databases">
        <title>Depth-based differentiation of microbial function through sediment-hosted aquifers and enrichment of novel symbionts in the deep terrestrial subsurface.</title>
        <authorList>
            <person name="Probst A.J."/>
            <person name="Ladd B."/>
            <person name="Jarett J.K."/>
            <person name="Geller-Mcgrath D.E."/>
            <person name="Sieber C.M.K."/>
            <person name="Emerson J.B."/>
            <person name="Anantharaman K."/>
            <person name="Thomas B.C."/>
            <person name="Malmstrom R."/>
            <person name="Stieglmeier M."/>
            <person name="Klingl A."/>
            <person name="Woyke T."/>
            <person name="Ryan C.M."/>
            <person name="Banfield J.F."/>
        </authorList>
    </citation>
    <scope>NUCLEOTIDE SEQUENCE [LARGE SCALE GENOMIC DNA]</scope>
</reference>
<gene>
    <name evidence="1" type="ORF">COT50_01165</name>
</gene>
<evidence type="ECO:0000313" key="2">
    <source>
        <dbReference type="Proteomes" id="UP000231252"/>
    </source>
</evidence>
<feature type="non-terminal residue" evidence="1">
    <location>
        <position position="1"/>
    </location>
</feature>
<dbReference type="Proteomes" id="UP000231252">
    <property type="component" value="Unassembled WGS sequence"/>
</dbReference>
<proteinExistence type="predicted"/>
<dbReference type="EMBL" id="PEYU01000021">
    <property type="protein sequence ID" value="PIS22574.1"/>
    <property type="molecule type" value="Genomic_DNA"/>
</dbReference>
<protein>
    <submittedName>
        <fullName evidence="1">Uncharacterized protein</fullName>
    </submittedName>
</protein>
<accession>A0A2H0XCC4</accession>
<sequence>DYNYWPVGANRYGCTISPGVYIGVQGDYTDQNTIPASAEQDMIDKNLDSDNCLNGESQMLLIKL</sequence>
<dbReference type="AlphaFoldDB" id="A0A2H0XCC4"/>
<comment type="caution">
    <text evidence="1">The sequence shown here is derived from an EMBL/GenBank/DDBJ whole genome shotgun (WGS) entry which is preliminary data.</text>
</comment>
<evidence type="ECO:0000313" key="1">
    <source>
        <dbReference type="EMBL" id="PIS22574.1"/>
    </source>
</evidence>
<organism evidence="1 2">
    <name type="scientific">candidate division WWE3 bacterium CG08_land_8_20_14_0_20_41_10</name>
    <dbReference type="NCBI Taxonomy" id="1975085"/>
    <lineage>
        <taxon>Bacteria</taxon>
        <taxon>Katanobacteria</taxon>
    </lineage>
</organism>